<sequence length="54" mass="6329">MIAREIEAVPLPARRYQTFAKKAYRRLSRMKKSHPRHSFLSGRMSAIAQFLPVQ</sequence>
<dbReference type="HOGENOM" id="CLU_3045071_0_0_5"/>
<organism evidence="1 2">
    <name type="scientific">Paramagnetospirillum magneticum (strain ATCC 700264 / AMB-1)</name>
    <name type="common">Magnetospirillum magneticum</name>
    <dbReference type="NCBI Taxonomy" id="342108"/>
    <lineage>
        <taxon>Bacteria</taxon>
        <taxon>Pseudomonadati</taxon>
        <taxon>Pseudomonadota</taxon>
        <taxon>Alphaproteobacteria</taxon>
        <taxon>Rhodospirillales</taxon>
        <taxon>Magnetospirillaceae</taxon>
        <taxon>Paramagnetospirillum</taxon>
    </lineage>
</organism>
<name>Q2W7D8_PARM1</name>
<keyword evidence="2" id="KW-1185">Reference proteome</keyword>
<evidence type="ECO:0000313" key="2">
    <source>
        <dbReference type="Proteomes" id="UP000007058"/>
    </source>
</evidence>
<dbReference type="STRING" id="342108.amb1433"/>
<dbReference type="Proteomes" id="UP000007058">
    <property type="component" value="Chromosome"/>
</dbReference>
<dbReference type="KEGG" id="mag:amb1433"/>
<dbReference type="AlphaFoldDB" id="Q2W7D8"/>
<evidence type="ECO:0000313" key="1">
    <source>
        <dbReference type="EMBL" id="BAE50237.1"/>
    </source>
</evidence>
<protein>
    <submittedName>
        <fullName evidence="1">Uncharacterized protein</fullName>
    </submittedName>
</protein>
<reference evidence="1 2" key="1">
    <citation type="journal article" date="2005" name="DNA Res.">
        <title>Complete genome sequence of the facultative anaerobic magnetotactic bacterium Magnetospirillum sp. strain AMB-1.</title>
        <authorList>
            <person name="Matsunaga T."/>
            <person name="Okamura Y."/>
            <person name="Fukuda Y."/>
            <person name="Wahyudi A.T."/>
            <person name="Murase Y."/>
            <person name="Takeyama H."/>
        </authorList>
    </citation>
    <scope>NUCLEOTIDE SEQUENCE [LARGE SCALE GENOMIC DNA]</scope>
    <source>
        <strain evidence="2">ATCC 700264 / AMB-1</strain>
    </source>
</reference>
<gene>
    <name evidence="1" type="ordered locus">amb1433</name>
</gene>
<proteinExistence type="predicted"/>
<accession>Q2W7D8</accession>
<dbReference type="EMBL" id="AP007255">
    <property type="protein sequence ID" value="BAE50237.1"/>
    <property type="molecule type" value="Genomic_DNA"/>
</dbReference>